<dbReference type="GO" id="GO:0019843">
    <property type="term" value="F:rRNA binding"/>
    <property type="evidence" value="ECO:0007669"/>
    <property type="project" value="UniProtKB-UniRule"/>
</dbReference>
<dbReference type="GO" id="GO:0005840">
    <property type="term" value="C:ribosome"/>
    <property type="evidence" value="ECO:0007669"/>
    <property type="project" value="UniProtKB-KW"/>
</dbReference>
<dbReference type="Pfam" id="PF00829">
    <property type="entry name" value="Ribosomal_L21p"/>
    <property type="match status" value="1"/>
</dbReference>
<evidence type="ECO:0000256" key="2">
    <source>
        <dbReference type="ARBA" id="ARBA00022730"/>
    </source>
</evidence>
<dbReference type="PANTHER" id="PTHR21349:SF0">
    <property type="entry name" value="LARGE RIBOSOMAL SUBUNIT PROTEIN BL21M"/>
    <property type="match status" value="1"/>
</dbReference>
<keyword evidence="4 6" id="KW-0689">Ribosomal protein</keyword>
<accession>A0A0E4C903</accession>
<evidence type="ECO:0000256" key="4">
    <source>
        <dbReference type="ARBA" id="ARBA00022980"/>
    </source>
</evidence>
<sequence>MYAIVQTGGKQYKVAVGQMVLVEKLNAEVGEKVTLDQVLMLKDDNGTRIGNPLVAGASIVGKVVEQGRGKKITVYKYKKRKNMRKKQGHRQPYTRILIEKIEG</sequence>
<reference evidence="8 9" key="1">
    <citation type="submission" date="2015-03" db="EMBL/GenBank/DDBJ databases">
        <authorList>
            <person name="Murphy D."/>
        </authorList>
    </citation>
    <scope>NUCLEOTIDE SEQUENCE [LARGE SCALE GENOMIC DNA]</scope>
    <source>
        <strain evidence="8 9">OL-4</strain>
    </source>
</reference>
<keyword evidence="9" id="KW-1185">Reference proteome</keyword>
<evidence type="ECO:0000256" key="1">
    <source>
        <dbReference type="ARBA" id="ARBA00008563"/>
    </source>
</evidence>
<dbReference type="InterPro" id="IPR018258">
    <property type="entry name" value="Ribosomal_bL21_CS"/>
</dbReference>
<dbReference type="SUPFAM" id="SSF141091">
    <property type="entry name" value="L21p-like"/>
    <property type="match status" value="1"/>
</dbReference>
<organism evidence="8 9">
    <name type="scientific">Syntrophomonas zehnderi OL-4</name>
    <dbReference type="NCBI Taxonomy" id="690567"/>
    <lineage>
        <taxon>Bacteria</taxon>
        <taxon>Bacillati</taxon>
        <taxon>Bacillota</taxon>
        <taxon>Clostridia</taxon>
        <taxon>Eubacteriales</taxon>
        <taxon>Syntrophomonadaceae</taxon>
        <taxon>Syntrophomonas</taxon>
    </lineage>
</organism>
<dbReference type="OrthoDB" id="9813334at2"/>
<evidence type="ECO:0000256" key="7">
    <source>
        <dbReference type="RuleBase" id="RU000562"/>
    </source>
</evidence>
<comment type="function">
    <text evidence="6 7">This protein binds to 23S rRNA in the presence of protein L20.</text>
</comment>
<keyword evidence="5 6" id="KW-0687">Ribonucleoprotein</keyword>
<evidence type="ECO:0000256" key="3">
    <source>
        <dbReference type="ARBA" id="ARBA00022884"/>
    </source>
</evidence>
<dbReference type="InterPro" id="IPR028909">
    <property type="entry name" value="bL21-like"/>
</dbReference>
<dbReference type="EMBL" id="CGIH01000031">
    <property type="protein sequence ID" value="CFX80275.1"/>
    <property type="molecule type" value="Genomic_DNA"/>
</dbReference>
<evidence type="ECO:0000313" key="8">
    <source>
        <dbReference type="EMBL" id="CFX80275.1"/>
    </source>
</evidence>
<dbReference type="PROSITE" id="PS01169">
    <property type="entry name" value="RIBOSOMAL_L21"/>
    <property type="match status" value="1"/>
</dbReference>
<evidence type="ECO:0000256" key="5">
    <source>
        <dbReference type="ARBA" id="ARBA00023274"/>
    </source>
</evidence>
<gene>
    <name evidence="6" type="primary">rplU</name>
    <name evidence="8" type="ORF">1899</name>
</gene>
<dbReference type="NCBIfam" id="TIGR00061">
    <property type="entry name" value="L21"/>
    <property type="match status" value="1"/>
</dbReference>
<dbReference type="GO" id="GO:1990904">
    <property type="term" value="C:ribonucleoprotein complex"/>
    <property type="evidence" value="ECO:0007669"/>
    <property type="project" value="UniProtKB-KW"/>
</dbReference>
<dbReference type="InterPro" id="IPR036164">
    <property type="entry name" value="bL21-like_sf"/>
</dbReference>
<dbReference type="STRING" id="690567.1899"/>
<dbReference type="PANTHER" id="PTHR21349">
    <property type="entry name" value="50S RIBOSOMAL PROTEIN L21"/>
    <property type="match status" value="1"/>
</dbReference>
<dbReference type="InterPro" id="IPR001787">
    <property type="entry name" value="Ribosomal_bL21"/>
</dbReference>
<keyword evidence="3 6" id="KW-0694">RNA-binding</keyword>
<dbReference type="GO" id="GO:0006412">
    <property type="term" value="P:translation"/>
    <property type="evidence" value="ECO:0007669"/>
    <property type="project" value="UniProtKB-UniRule"/>
</dbReference>
<dbReference type="RefSeq" id="WP_046498151.1">
    <property type="nucleotide sequence ID" value="NZ_CGIH01000031.1"/>
</dbReference>
<evidence type="ECO:0000313" key="9">
    <source>
        <dbReference type="Proteomes" id="UP000045545"/>
    </source>
</evidence>
<dbReference type="GO" id="GO:0003735">
    <property type="term" value="F:structural constituent of ribosome"/>
    <property type="evidence" value="ECO:0007669"/>
    <property type="project" value="InterPro"/>
</dbReference>
<dbReference type="AlphaFoldDB" id="A0A0E4C903"/>
<comment type="subunit">
    <text evidence="6">Part of the 50S ribosomal subunit. Contacts protein L20.</text>
</comment>
<evidence type="ECO:0000256" key="6">
    <source>
        <dbReference type="HAMAP-Rule" id="MF_01363"/>
    </source>
</evidence>
<keyword evidence="2 6" id="KW-0699">rRNA-binding</keyword>
<name>A0A0E4C903_9FIRM</name>
<dbReference type="Proteomes" id="UP000045545">
    <property type="component" value="Unassembled WGS sequence"/>
</dbReference>
<dbReference type="GO" id="GO:0005737">
    <property type="term" value="C:cytoplasm"/>
    <property type="evidence" value="ECO:0007669"/>
    <property type="project" value="UniProtKB-ARBA"/>
</dbReference>
<dbReference type="HAMAP" id="MF_01363">
    <property type="entry name" value="Ribosomal_bL21"/>
    <property type="match status" value="1"/>
</dbReference>
<proteinExistence type="inferred from homology"/>
<protein>
    <recommendedName>
        <fullName evidence="6">Large ribosomal subunit protein bL21</fullName>
    </recommendedName>
</protein>
<comment type="similarity">
    <text evidence="1 6 7">Belongs to the bacterial ribosomal protein bL21 family.</text>
</comment>